<accession>A0A0R3WBX4</accession>
<keyword evidence="3" id="KW-1185">Reference proteome</keyword>
<feature type="compositionally biased region" description="Acidic residues" evidence="1">
    <location>
        <begin position="206"/>
        <end position="218"/>
    </location>
</feature>
<protein>
    <submittedName>
        <fullName evidence="2 4">Uncharacterized protein</fullName>
    </submittedName>
</protein>
<organism evidence="4">
    <name type="scientific">Taenia asiatica</name>
    <name type="common">Asian tapeworm</name>
    <dbReference type="NCBI Taxonomy" id="60517"/>
    <lineage>
        <taxon>Eukaryota</taxon>
        <taxon>Metazoa</taxon>
        <taxon>Spiralia</taxon>
        <taxon>Lophotrochozoa</taxon>
        <taxon>Platyhelminthes</taxon>
        <taxon>Cestoda</taxon>
        <taxon>Eucestoda</taxon>
        <taxon>Cyclophyllidea</taxon>
        <taxon>Taeniidae</taxon>
        <taxon>Taenia</taxon>
    </lineage>
</organism>
<reference evidence="2 3" key="2">
    <citation type="submission" date="2018-11" db="EMBL/GenBank/DDBJ databases">
        <authorList>
            <consortium name="Pathogen Informatics"/>
        </authorList>
    </citation>
    <scope>NUCLEOTIDE SEQUENCE [LARGE SCALE GENOMIC DNA]</scope>
</reference>
<evidence type="ECO:0000313" key="2">
    <source>
        <dbReference type="EMBL" id="VDK39680.1"/>
    </source>
</evidence>
<evidence type="ECO:0000256" key="1">
    <source>
        <dbReference type="SAM" id="MobiDB-lite"/>
    </source>
</evidence>
<feature type="compositionally biased region" description="Low complexity" evidence="1">
    <location>
        <begin position="167"/>
        <end position="193"/>
    </location>
</feature>
<dbReference type="STRING" id="60517.A0A0R3WBX4"/>
<proteinExistence type="predicted"/>
<feature type="compositionally biased region" description="Low complexity" evidence="1">
    <location>
        <begin position="233"/>
        <end position="243"/>
    </location>
</feature>
<dbReference type="WBParaSite" id="TASK_0000816501-mRNA-1">
    <property type="protein sequence ID" value="TASK_0000816501-mRNA-1"/>
    <property type="gene ID" value="TASK_0000816501"/>
</dbReference>
<reference evidence="4" key="1">
    <citation type="submission" date="2017-02" db="UniProtKB">
        <authorList>
            <consortium name="WormBaseParasite"/>
        </authorList>
    </citation>
    <scope>IDENTIFICATION</scope>
</reference>
<evidence type="ECO:0000313" key="3">
    <source>
        <dbReference type="Proteomes" id="UP000282613"/>
    </source>
</evidence>
<dbReference type="EMBL" id="UYRS01018741">
    <property type="protein sequence ID" value="VDK39680.1"/>
    <property type="molecule type" value="Genomic_DNA"/>
</dbReference>
<feature type="compositionally biased region" description="Polar residues" evidence="1">
    <location>
        <begin position="219"/>
        <end position="232"/>
    </location>
</feature>
<feature type="region of interest" description="Disordered" evidence="1">
    <location>
        <begin position="290"/>
        <end position="315"/>
    </location>
</feature>
<dbReference type="OrthoDB" id="6274322at2759"/>
<evidence type="ECO:0000313" key="4">
    <source>
        <dbReference type="WBParaSite" id="TASK_0000816501-mRNA-1"/>
    </source>
</evidence>
<feature type="region of interest" description="Disordered" evidence="1">
    <location>
        <begin position="163"/>
        <end position="243"/>
    </location>
</feature>
<dbReference type="Proteomes" id="UP000282613">
    <property type="component" value="Unassembled WGS sequence"/>
</dbReference>
<sequence length="386" mass="42675">MTVLVGQGDREPLVGTPFSCSAQLKWLFLKVIDRFRTFELFSIWDAFKVPESYRMVPLSPLLRLSHVTRRSVTDLGLCMSPSVGEVNVAELLSKVLHDDRDIMLTSSVSRNGLPADLEFTLDEISTELAKLGVKETSPTRLAAIKADLDRLIARDLETLSTSLNKETSTTSPRSRSDSASFSSDDVSTITSDSGARPHHRSLQPVEGEEDEGNDETCTPEESSWEGSSTVSDSRGAACSGSRRYRRSGNSCILWGFTHSFFGDVSSVARRINGSRAPLRSSPLENLDYDRNLSSSSSVSSRRPMTAGRASWRSGGGVNRGDPVSLWRLYNSQWERQARATAVSERALRWSVKAAMAVREVPLLASSRRSLHFGPSSVRHRNYMARH</sequence>
<gene>
    <name evidence="2" type="ORF">TASK_LOCUS8166</name>
</gene>
<dbReference type="AlphaFoldDB" id="A0A0R3WBX4"/>
<name>A0A0R3WBX4_TAEAS</name>